<keyword evidence="7 9" id="KW-0378">Hydrolase</keyword>
<dbReference type="EMBL" id="JAVDYF010000001">
    <property type="protein sequence ID" value="MDR7355728.1"/>
    <property type="molecule type" value="Genomic_DNA"/>
</dbReference>
<comment type="similarity">
    <text evidence="4 7">Belongs to the glucosamine/galactosamine-6-phosphate isomerase family. 6-phosphogluconolactonase subfamily.</text>
</comment>
<evidence type="ECO:0000313" key="9">
    <source>
        <dbReference type="EMBL" id="MDR7355728.1"/>
    </source>
</evidence>
<evidence type="ECO:0000256" key="3">
    <source>
        <dbReference type="ARBA" id="ARBA00004961"/>
    </source>
</evidence>
<dbReference type="Proteomes" id="UP001183619">
    <property type="component" value="Unassembled WGS sequence"/>
</dbReference>
<dbReference type="EC" id="3.1.1.31" evidence="5 7"/>
<feature type="domain" description="Glucosamine/galactosamine-6-phosphate isomerase" evidence="8">
    <location>
        <begin position="11"/>
        <end position="225"/>
    </location>
</feature>
<accession>A0ABU2BAU2</accession>
<comment type="pathway">
    <text evidence="3 7">Carbohydrate degradation; pentose phosphate pathway; D-ribulose 5-phosphate from D-glucose 6-phosphate (oxidative stage): step 2/3.</text>
</comment>
<dbReference type="GO" id="GO:0017057">
    <property type="term" value="F:6-phosphogluconolactonase activity"/>
    <property type="evidence" value="ECO:0007669"/>
    <property type="project" value="UniProtKB-EC"/>
</dbReference>
<dbReference type="RefSeq" id="WP_277105625.1">
    <property type="nucleotide sequence ID" value="NZ_BAAAJS010000042.1"/>
</dbReference>
<evidence type="ECO:0000256" key="5">
    <source>
        <dbReference type="ARBA" id="ARBA00013198"/>
    </source>
</evidence>
<organism evidence="9 10">
    <name type="scientific">Corynebacterium felinum</name>
    <dbReference type="NCBI Taxonomy" id="131318"/>
    <lineage>
        <taxon>Bacteria</taxon>
        <taxon>Bacillati</taxon>
        <taxon>Actinomycetota</taxon>
        <taxon>Actinomycetes</taxon>
        <taxon>Mycobacteriales</taxon>
        <taxon>Corynebacteriaceae</taxon>
        <taxon>Corynebacterium</taxon>
    </lineage>
</organism>
<dbReference type="Pfam" id="PF01182">
    <property type="entry name" value="Glucosamine_iso"/>
    <property type="match status" value="1"/>
</dbReference>
<evidence type="ECO:0000313" key="10">
    <source>
        <dbReference type="Proteomes" id="UP001183619"/>
    </source>
</evidence>
<comment type="function">
    <text evidence="2 7">Hydrolysis of 6-phosphogluconolactone to 6-phosphogluconate.</text>
</comment>
<evidence type="ECO:0000259" key="8">
    <source>
        <dbReference type="Pfam" id="PF01182"/>
    </source>
</evidence>
<evidence type="ECO:0000256" key="1">
    <source>
        <dbReference type="ARBA" id="ARBA00000832"/>
    </source>
</evidence>
<dbReference type="SUPFAM" id="SSF100950">
    <property type="entry name" value="NagB/RpiA/CoA transferase-like"/>
    <property type="match status" value="1"/>
</dbReference>
<evidence type="ECO:0000256" key="7">
    <source>
        <dbReference type="RuleBase" id="RU365095"/>
    </source>
</evidence>
<comment type="caution">
    <text evidence="9">The sequence shown here is derived from an EMBL/GenBank/DDBJ whole genome shotgun (WGS) entry which is preliminary data.</text>
</comment>
<dbReference type="InterPro" id="IPR006148">
    <property type="entry name" value="Glc/Gal-6P_isomerase"/>
</dbReference>
<dbReference type="NCBIfam" id="TIGR01198">
    <property type="entry name" value="pgl"/>
    <property type="match status" value="1"/>
</dbReference>
<dbReference type="InterPro" id="IPR039104">
    <property type="entry name" value="6PGL"/>
</dbReference>
<name>A0ABU2BAU2_9CORY</name>
<dbReference type="PANTHER" id="PTHR11054:SF0">
    <property type="entry name" value="6-PHOSPHOGLUCONOLACTONASE"/>
    <property type="match status" value="1"/>
</dbReference>
<dbReference type="PANTHER" id="PTHR11054">
    <property type="entry name" value="6-PHOSPHOGLUCONOLACTONASE"/>
    <property type="match status" value="1"/>
</dbReference>
<proteinExistence type="inferred from homology"/>
<evidence type="ECO:0000256" key="2">
    <source>
        <dbReference type="ARBA" id="ARBA00002681"/>
    </source>
</evidence>
<reference evidence="9 10" key="1">
    <citation type="submission" date="2023-07" db="EMBL/GenBank/DDBJ databases">
        <title>Sequencing the genomes of 1000 actinobacteria strains.</title>
        <authorList>
            <person name="Klenk H.-P."/>
        </authorList>
    </citation>
    <scope>NUCLEOTIDE SEQUENCE [LARGE SCALE GENOMIC DNA]</scope>
    <source>
        <strain evidence="9 10">DSM 44508</strain>
    </source>
</reference>
<dbReference type="CDD" id="cd01400">
    <property type="entry name" value="6PGL"/>
    <property type="match status" value="1"/>
</dbReference>
<comment type="catalytic activity">
    <reaction evidence="1 7">
        <text>6-phospho-D-glucono-1,5-lactone + H2O = 6-phospho-D-gluconate + H(+)</text>
        <dbReference type="Rhea" id="RHEA:12556"/>
        <dbReference type="ChEBI" id="CHEBI:15377"/>
        <dbReference type="ChEBI" id="CHEBI:15378"/>
        <dbReference type="ChEBI" id="CHEBI:57955"/>
        <dbReference type="ChEBI" id="CHEBI:58759"/>
        <dbReference type="EC" id="3.1.1.31"/>
    </reaction>
</comment>
<keyword evidence="10" id="KW-1185">Reference proteome</keyword>
<evidence type="ECO:0000256" key="4">
    <source>
        <dbReference type="ARBA" id="ARBA00010662"/>
    </source>
</evidence>
<gene>
    <name evidence="7" type="primary">pgl</name>
    <name evidence="9" type="ORF">J2S37_002266</name>
</gene>
<evidence type="ECO:0000256" key="6">
    <source>
        <dbReference type="ARBA" id="ARBA00020337"/>
    </source>
</evidence>
<protein>
    <recommendedName>
        <fullName evidence="6 7">6-phosphogluconolactonase</fullName>
        <shortName evidence="7">6PGL</shortName>
        <ecNumber evidence="5 7">3.1.1.31</ecNumber>
    </recommendedName>
</protein>
<dbReference type="InterPro" id="IPR005900">
    <property type="entry name" value="6-phosphogluconolactonase_DevB"/>
</dbReference>
<sequence>MLEVLKLDSLDEVCKQAAGDFAKVVRDVSKNGGKHGDGLARVVLTGGGAGIGMLRELKDADINWELVHVFFGDERNIDVTHPDSNEGQARTALLEHVDIPEANIHGYGLGGVDMADAAEAYEAVLKDFAPQGFDLHVLGMGGEGHINSLFPHTQAVAEETKLVLPIYDSPKPPSERVTLTLPAIARSTKVWLLVAGEEKAEAAAHVVRGSSASEWPAAGAQGSEQTRLYLAQSAAGLL</sequence>
<dbReference type="Gene3D" id="3.40.50.1360">
    <property type="match status" value="1"/>
</dbReference>
<dbReference type="InterPro" id="IPR037171">
    <property type="entry name" value="NagB/RpiA_transferase-like"/>
</dbReference>